<evidence type="ECO:0000313" key="19">
    <source>
        <dbReference type="Proteomes" id="UP000187280"/>
    </source>
</evidence>
<feature type="binding site" evidence="16">
    <location>
        <position position="395"/>
    </location>
    <ligand>
        <name>ATP</name>
        <dbReference type="ChEBI" id="CHEBI:30616"/>
    </ligand>
</feature>
<dbReference type="SUPFAM" id="SSF81665">
    <property type="entry name" value="Calcium ATPase, transmembrane domain M"/>
    <property type="match status" value="1"/>
</dbReference>
<dbReference type="InterPro" id="IPR023298">
    <property type="entry name" value="ATPase_P-typ_TM_dom_sf"/>
</dbReference>
<dbReference type="PRINTS" id="PR00119">
    <property type="entry name" value="CATATPASE"/>
</dbReference>
<feature type="binding site" evidence="16">
    <location>
        <position position="344"/>
    </location>
    <ligand>
        <name>ATP</name>
        <dbReference type="ChEBI" id="CHEBI:30616"/>
    </ligand>
</feature>
<dbReference type="InterPro" id="IPR044492">
    <property type="entry name" value="P_typ_ATPase_HD_dom"/>
</dbReference>
<dbReference type="STRING" id="71657.SAMN02982996_01984"/>
<dbReference type="Proteomes" id="UP000187280">
    <property type="component" value="Unassembled WGS sequence"/>
</dbReference>
<dbReference type="EC" id="7.2.2.6" evidence="16"/>
<comment type="function">
    <text evidence="16">Part of the high-affinity ATP-driven potassium transport (or Kdp) system, which catalyzes the hydrolysis of ATP coupled with the electrogenic transport of potassium into the cytoplasm. This subunit is responsible for energy coupling to the transport system and for the release of the potassium ions to the cytoplasm.</text>
</comment>
<dbReference type="GeneID" id="97764857"/>
<keyword evidence="15 16" id="KW-0472">Membrane</keyword>
<evidence type="ECO:0000256" key="3">
    <source>
        <dbReference type="ARBA" id="ARBA00022475"/>
    </source>
</evidence>
<feature type="transmembrane region" description="Helical" evidence="16">
    <location>
        <begin position="219"/>
        <end position="240"/>
    </location>
</feature>
<dbReference type="SFLD" id="SFLDF00027">
    <property type="entry name" value="p-type_atpase"/>
    <property type="match status" value="1"/>
</dbReference>
<evidence type="ECO:0000256" key="7">
    <source>
        <dbReference type="ARBA" id="ARBA00022723"/>
    </source>
</evidence>
<dbReference type="CDD" id="cd02078">
    <property type="entry name" value="P-type_ATPase_K"/>
    <property type="match status" value="1"/>
</dbReference>
<dbReference type="EMBL" id="FNQS01000006">
    <property type="protein sequence ID" value="SEA59770.1"/>
    <property type="molecule type" value="Genomic_DNA"/>
</dbReference>
<evidence type="ECO:0000256" key="5">
    <source>
        <dbReference type="ARBA" id="ARBA00022553"/>
    </source>
</evidence>
<feature type="transmembrane region" description="Helical" evidence="16">
    <location>
        <begin position="654"/>
        <end position="672"/>
    </location>
</feature>
<dbReference type="AlphaFoldDB" id="A0A1H4CHE9"/>
<dbReference type="SFLD" id="SFLDG00002">
    <property type="entry name" value="C1.7:_P-type_atpase_like"/>
    <property type="match status" value="1"/>
</dbReference>
<dbReference type="SFLD" id="SFLDS00003">
    <property type="entry name" value="Haloacid_Dehalogenase"/>
    <property type="match status" value="1"/>
</dbReference>
<dbReference type="SUPFAM" id="SSF81653">
    <property type="entry name" value="Calcium ATPase, transduction domain A"/>
    <property type="match status" value="1"/>
</dbReference>
<evidence type="ECO:0000256" key="8">
    <source>
        <dbReference type="ARBA" id="ARBA00022741"/>
    </source>
</evidence>
<evidence type="ECO:0000256" key="13">
    <source>
        <dbReference type="ARBA" id="ARBA00022989"/>
    </source>
</evidence>
<dbReference type="NCBIfam" id="TIGR01497">
    <property type="entry name" value="kdpB"/>
    <property type="match status" value="1"/>
</dbReference>
<keyword evidence="13 16" id="KW-1133">Transmembrane helix</keyword>
<keyword evidence="11 16" id="KW-0630">Potassium</keyword>
<dbReference type="InterPro" id="IPR036412">
    <property type="entry name" value="HAD-like_sf"/>
</dbReference>
<feature type="domain" description="P-type ATPase A" evidence="17">
    <location>
        <begin position="115"/>
        <end position="208"/>
    </location>
</feature>
<evidence type="ECO:0000256" key="10">
    <source>
        <dbReference type="ARBA" id="ARBA00022842"/>
    </source>
</evidence>
<dbReference type="HAMAP" id="MF_00285">
    <property type="entry name" value="KdpB"/>
    <property type="match status" value="1"/>
</dbReference>
<feature type="transmembrane region" description="Helical" evidence="16">
    <location>
        <begin position="35"/>
        <end position="58"/>
    </location>
</feature>
<keyword evidence="9 16" id="KW-0067">ATP-binding</keyword>
<feature type="binding site" evidence="16">
    <location>
        <position position="348"/>
    </location>
    <ligand>
        <name>ATP</name>
        <dbReference type="ChEBI" id="CHEBI:30616"/>
    </ligand>
</feature>
<dbReference type="eggNOG" id="COG2216">
    <property type="taxonomic scope" value="Bacteria"/>
</dbReference>
<feature type="active site" description="4-aspartylphosphate intermediate" evidence="16">
    <location>
        <position position="307"/>
    </location>
</feature>
<evidence type="ECO:0000256" key="14">
    <source>
        <dbReference type="ARBA" id="ARBA00023065"/>
    </source>
</evidence>
<dbReference type="GO" id="GO:0016887">
    <property type="term" value="F:ATP hydrolysis activity"/>
    <property type="evidence" value="ECO:0007669"/>
    <property type="project" value="InterPro"/>
</dbReference>
<dbReference type="InterPro" id="IPR023214">
    <property type="entry name" value="HAD_sf"/>
</dbReference>
<keyword evidence="19" id="KW-1185">Reference proteome</keyword>
<comment type="subcellular location">
    <subcellularLocation>
        <location evidence="1 16">Cell membrane</location>
        <topology evidence="1 16">Multi-pass membrane protein</topology>
    </subcellularLocation>
</comment>
<dbReference type="RefSeq" id="WP_074728536.1">
    <property type="nucleotide sequence ID" value="NZ_FNQS01000006.1"/>
</dbReference>
<dbReference type="FunFam" id="2.70.150.10:FF:000010">
    <property type="entry name" value="Potassium-transporting ATPase ATP-binding subunit"/>
    <property type="match status" value="1"/>
</dbReference>
<feature type="transmembrane region" description="Helical" evidence="16">
    <location>
        <begin position="252"/>
        <end position="274"/>
    </location>
</feature>
<evidence type="ECO:0000313" key="18">
    <source>
        <dbReference type="EMBL" id="SEA59770.1"/>
    </source>
</evidence>
<dbReference type="PROSITE" id="PS00154">
    <property type="entry name" value="ATPASE_E1_E2"/>
    <property type="match status" value="1"/>
</dbReference>
<dbReference type="PANTHER" id="PTHR43743:SF1">
    <property type="entry name" value="POTASSIUM-TRANSPORTING ATPASE ATP-BINDING SUBUNIT"/>
    <property type="match status" value="1"/>
</dbReference>
<evidence type="ECO:0000256" key="15">
    <source>
        <dbReference type="ARBA" id="ARBA00023136"/>
    </source>
</evidence>
<dbReference type="GO" id="GO:0000287">
    <property type="term" value="F:magnesium ion binding"/>
    <property type="evidence" value="ECO:0007669"/>
    <property type="project" value="UniProtKB-UniRule"/>
</dbReference>
<dbReference type="InterPro" id="IPR006391">
    <property type="entry name" value="P-type_ATPase_bsu_IA"/>
</dbReference>
<feature type="transmembrane region" description="Helical" evidence="16">
    <location>
        <begin position="584"/>
        <end position="602"/>
    </location>
</feature>
<evidence type="ECO:0000256" key="16">
    <source>
        <dbReference type="HAMAP-Rule" id="MF_00285"/>
    </source>
</evidence>
<gene>
    <name evidence="16" type="primary">kdpB</name>
    <name evidence="18" type="ORF">SAMN02982996_01984</name>
</gene>
<sequence length="682" mass="72140">MGLNTLSQPRNPLWRAALVESFRKLDPRMQYRNPVMFVVFLGSILATLLAVGTGMGWLTGELTFTAAIGLWLWFTVLFANYAEALAEGRSKAQAESLKGIKRTRWAKKLAEPKHDAPNQQVMAESLRKGDGVLVEAGDIIPCDGEVLAGGASVDESAITGESAPVIREAGGDFASVTGGTRILSDWLVIQCSVNPGETFLDRMIAMVEGAKRRKTPNEIALSILLIALTIVFLLATATLYPFSAWSGTPVSVIVLVALLVCLIPTTIGALLSAIGIAGMSRMLAANVIATSGRAVEAAGDVDVLLLDKTGTITLGNRQASQFLPAPGITEEALANAAQLASLADETPEGRSIVVLAKQKFNLRERDLQSLNATFIPFSAQTRMSGVNIGSKRLRKGAADAIRRHIERQGGQFPAAVNAQVESVARSGGTPLIVAEDNAVMGVVALKDIVKGGIRERFAELRRMGIKTVMVTGDNPLTAAAIAAEAGVDDFLSEATPEAKLALIRQYQAEGRMVAMTGDGTNDAPALAQADVAVAMNSGTQAAKEAGNMVDLDSNPTKLLEVVRIGKQMLMTRGSLTTFSIANDVAKYFAIIPAAFAATYPALDKLNVMQLHSPNSAILSAVIFNALIIVLLIPLALKGVRYRPMSAASLLSRNLWIYGAGGLATPFIGIKLIDMLLTVLGLG</sequence>
<evidence type="ECO:0000256" key="1">
    <source>
        <dbReference type="ARBA" id="ARBA00004651"/>
    </source>
</evidence>
<organism evidence="18 19">
    <name type="scientific">Lonsdalea quercina</name>
    <dbReference type="NCBI Taxonomy" id="71657"/>
    <lineage>
        <taxon>Bacteria</taxon>
        <taxon>Pseudomonadati</taxon>
        <taxon>Pseudomonadota</taxon>
        <taxon>Gammaproteobacteria</taxon>
        <taxon>Enterobacterales</taxon>
        <taxon>Pectobacteriaceae</taxon>
        <taxon>Lonsdalea</taxon>
    </lineage>
</organism>
<name>A0A1H4CHE9_9GAMM</name>
<keyword evidence="8 16" id="KW-0547">Nucleotide-binding</keyword>
<dbReference type="NCBIfam" id="TIGR01494">
    <property type="entry name" value="ATPase_P-type"/>
    <property type="match status" value="2"/>
</dbReference>
<keyword evidence="12 16" id="KW-1278">Translocase</keyword>
<dbReference type="Pfam" id="PF00702">
    <property type="entry name" value="Hydrolase"/>
    <property type="match status" value="1"/>
</dbReference>
<reference evidence="18 19" key="1">
    <citation type="submission" date="2016-10" db="EMBL/GenBank/DDBJ databases">
        <authorList>
            <person name="de Groot N.N."/>
        </authorList>
    </citation>
    <scope>NUCLEOTIDE SEQUENCE [LARGE SCALE GENOMIC DNA]</scope>
    <source>
        <strain evidence="18 19">ATCC 29281</strain>
    </source>
</reference>
<comment type="catalytic activity">
    <reaction evidence="16">
        <text>K(+)(out) + ATP + H2O = K(+)(in) + ADP + phosphate + H(+)</text>
        <dbReference type="Rhea" id="RHEA:16777"/>
        <dbReference type="ChEBI" id="CHEBI:15377"/>
        <dbReference type="ChEBI" id="CHEBI:15378"/>
        <dbReference type="ChEBI" id="CHEBI:29103"/>
        <dbReference type="ChEBI" id="CHEBI:30616"/>
        <dbReference type="ChEBI" id="CHEBI:43474"/>
        <dbReference type="ChEBI" id="CHEBI:456216"/>
        <dbReference type="EC" id="7.2.2.6"/>
    </reaction>
</comment>
<dbReference type="Gene3D" id="3.40.1110.10">
    <property type="entry name" value="Calcium-transporting ATPase, cytoplasmic domain N"/>
    <property type="match status" value="1"/>
</dbReference>
<dbReference type="PANTHER" id="PTHR43743">
    <property type="entry name" value="POTASSIUM-TRANSPORTING ATPASE ATP-BINDING SUBUNIT"/>
    <property type="match status" value="1"/>
</dbReference>
<keyword evidence="2 16" id="KW-0813">Transport</keyword>
<dbReference type="InterPro" id="IPR001757">
    <property type="entry name" value="P_typ_ATPase"/>
</dbReference>
<keyword evidence="14 16" id="KW-0406">Ion transport</keyword>
<dbReference type="Gene3D" id="3.40.50.1000">
    <property type="entry name" value="HAD superfamily/HAD-like"/>
    <property type="match status" value="1"/>
</dbReference>
<dbReference type="SUPFAM" id="SSF81660">
    <property type="entry name" value="Metal cation-transporting ATPase, ATP-binding domain N"/>
    <property type="match status" value="1"/>
</dbReference>
<comment type="similarity">
    <text evidence="16">Belongs to the cation transport ATPase (P-type) (TC 3.A.3) family. Type IA subfamily.</text>
</comment>
<feature type="binding site" evidence="16">
    <location>
        <begin position="377"/>
        <end position="384"/>
    </location>
    <ligand>
        <name>ATP</name>
        <dbReference type="ChEBI" id="CHEBI:30616"/>
    </ligand>
</feature>
<keyword evidence="6 16" id="KW-0812">Transmembrane</keyword>
<keyword evidence="7 16" id="KW-0479">Metal-binding</keyword>
<keyword evidence="4 16" id="KW-0633">Potassium transport</keyword>
<protein>
    <recommendedName>
        <fullName evidence="16">Potassium-transporting ATPase ATP-binding subunit</fullName>
        <ecNumber evidence="16">7.2.2.6</ecNumber>
    </recommendedName>
    <alternativeName>
        <fullName evidence="16">ATP phosphohydrolase [potassium-transporting] B chain</fullName>
    </alternativeName>
    <alternativeName>
        <fullName evidence="16">Potassium-binding and translocating subunit B</fullName>
    </alternativeName>
    <alternativeName>
        <fullName evidence="16">Potassium-translocating ATPase B chain</fullName>
    </alternativeName>
</protein>
<keyword evidence="3 16" id="KW-1003">Cell membrane</keyword>
<feature type="binding site" evidence="16">
    <location>
        <position position="522"/>
    </location>
    <ligand>
        <name>Mg(2+)</name>
        <dbReference type="ChEBI" id="CHEBI:18420"/>
    </ligand>
</feature>
<feature type="transmembrane region" description="Helical" evidence="16">
    <location>
        <begin position="64"/>
        <end position="82"/>
    </location>
</feature>
<dbReference type="Pfam" id="PF00122">
    <property type="entry name" value="E1-E2_ATPase"/>
    <property type="match status" value="1"/>
</dbReference>
<evidence type="ECO:0000256" key="11">
    <source>
        <dbReference type="ARBA" id="ARBA00022958"/>
    </source>
</evidence>
<dbReference type="GO" id="GO:0008556">
    <property type="term" value="F:P-type potassium transmembrane transporter activity"/>
    <property type="evidence" value="ECO:0007669"/>
    <property type="project" value="UniProtKB-UniRule"/>
</dbReference>
<dbReference type="FunFam" id="3.40.1110.10:FF:000007">
    <property type="entry name" value="Potassium-transporting ATPase ATP-binding subunit"/>
    <property type="match status" value="1"/>
</dbReference>
<dbReference type="InterPro" id="IPR023299">
    <property type="entry name" value="ATPase_P-typ_cyto_dom_N"/>
</dbReference>
<evidence type="ECO:0000256" key="9">
    <source>
        <dbReference type="ARBA" id="ARBA00022840"/>
    </source>
</evidence>
<dbReference type="InterPro" id="IPR008250">
    <property type="entry name" value="ATPase_P-typ_transduc_dom_A_sf"/>
</dbReference>
<feature type="binding site" evidence="16">
    <location>
        <position position="518"/>
    </location>
    <ligand>
        <name>Mg(2+)</name>
        <dbReference type="ChEBI" id="CHEBI:18420"/>
    </ligand>
</feature>
<evidence type="ECO:0000256" key="6">
    <source>
        <dbReference type="ARBA" id="ARBA00022692"/>
    </source>
</evidence>
<dbReference type="GO" id="GO:0005886">
    <property type="term" value="C:plasma membrane"/>
    <property type="evidence" value="ECO:0007669"/>
    <property type="project" value="UniProtKB-SubCell"/>
</dbReference>
<dbReference type="InterPro" id="IPR018303">
    <property type="entry name" value="ATPase_P-typ_P_site"/>
</dbReference>
<dbReference type="GO" id="GO:0005524">
    <property type="term" value="F:ATP binding"/>
    <property type="evidence" value="ECO:0007669"/>
    <property type="project" value="UniProtKB-UniRule"/>
</dbReference>
<dbReference type="InterPro" id="IPR059000">
    <property type="entry name" value="ATPase_P-type_domA"/>
</dbReference>
<dbReference type="Gene3D" id="2.70.150.10">
    <property type="entry name" value="Calcium-transporting ATPase, cytoplasmic transduction domain A"/>
    <property type="match status" value="1"/>
</dbReference>
<comment type="subunit">
    <text evidence="16">The system is composed of three essential subunits: KdpA, KdpB and KdpC.</text>
</comment>
<evidence type="ECO:0000256" key="4">
    <source>
        <dbReference type="ARBA" id="ARBA00022538"/>
    </source>
</evidence>
<keyword evidence="10 16" id="KW-0460">Magnesium</keyword>
<evidence type="ECO:0000256" key="2">
    <source>
        <dbReference type="ARBA" id="ARBA00022448"/>
    </source>
</evidence>
<feature type="transmembrane region" description="Helical" evidence="16">
    <location>
        <begin position="614"/>
        <end position="634"/>
    </location>
</feature>
<keyword evidence="5 16" id="KW-0597">Phosphoprotein</keyword>
<evidence type="ECO:0000256" key="12">
    <source>
        <dbReference type="ARBA" id="ARBA00022967"/>
    </source>
</evidence>
<evidence type="ECO:0000259" key="17">
    <source>
        <dbReference type="Pfam" id="PF00122"/>
    </source>
</evidence>
<dbReference type="SUPFAM" id="SSF56784">
    <property type="entry name" value="HAD-like"/>
    <property type="match status" value="1"/>
</dbReference>
<proteinExistence type="inferred from homology"/>
<accession>A0A1H4CHE9</accession>